<dbReference type="Gene3D" id="2.60.40.790">
    <property type="match status" value="1"/>
</dbReference>
<organism evidence="4 5">
    <name type="scientific">Borrelia nietonii YOR</name>
    <dbReference type="NCBI Taxonomy" id="1293576"/>
    <lineage>
        <taxon>Bacteria</taxon>
        <taxon>Pseudomonadati</taxon>
        <taxon>Spirochaetota</taxon>
        <taxon>Spirochaetia</taxon>
        <taxon>Spirochaetales</taxon>
        <taxon>Borreliaceae</taxon>
        <taxon>Borrelia</taxon>
        <taxon>Borrelia nietonii</taxon>
    </lineage>
</organism>
<proteinExistence type="inferred from homology"/>
<feature type="domain" description="SHSP" evidence="3">
    <location>
        <begin position="41"/>
        <end position="155"/>
    </location>
</feature>
<dbReference type="SUPFAM" id="SSF49764">
    <property type="entry name" value="HSP20-like chaperones"/>
    <property type="match status" value="1"/>
</dbReference>
<evidence type="ECO:0000313" key="4">
    <source>
        <dbReference type="EMBL" id="AHH03435.1"/>
    </source>
</evidence>
<accession>A0ABN4C2Z8</accession>
<dbReference type="EMBL" id="CP004146">
    <property type="protein sequence ID" value="AHH03435.1"/>
    <property type="molecule type" value="Genomic_DNA"/>
</dbReference>
<dbReference type="InterPro" id="IPR002068">
    <property type="entry name" value="A-crystallin/Hsp20_dom"/>
</dbReference>
<comment type="similarity">
    <text evidence="1 2">Belongs to the small heat shock protein (HSP20) family.</text>
</comment>
<evidence type="ECO:0000313" key="5">
    <source>
        <dbReference type="Proteomes" id="UP000019269"/>
    </source>
</evidence>
<dbReference type="InterPro" id="IPR031107">
    <property type="entry name" value="Small_HSP"/>
</dbReference>
<dbReference type="PANTHER" id="PTHR11527">
    <property type="entry name" value="HEAT-SHOCK PROTEIN 20 FAMILY MEMBER"/>
    <property type="match status" value="1"/>
</dbReference>
<reference evidence="4" key="1">
    <citation type="submission" date="2013-02" db="EMBL/GenBank/DDBJ databases">
        <title>Comparative genomics of Borrelia species.</title>
        <authorList>
            <person name="Schwan T.G."/>
            <person name="Raffel S.J."/>
            <person name="Porcella S.F."/>
        </authorList>
    </citation>
    <scope>NUCLEOTIDE SEQUENCE [LARGE SCALE GENOMIC DNA]</scope>
    <source>
        <strain evidence="4">YOR</strain>
    </source>
</reference>
<dbReference type="CDD" id="cd06464">
    <property type="entry name" value="ACD_sHsps-like"/>
    <property type="match status" value="1"/>
</dbReference>
<gene>
    <name evidence="4" type="ORF">BHY_0484</name>
</gene>
<dbReference type="InterPro" id="IPR008978">
    <property type="entry name" value="HSP20-like_chaperone"/>
</dbReference>
<protein>
    <submittedName>
        <fullName evidence="4">Small heat shock protein</fullName>
    </submittedName>
</protein>
<sequence length="155" mass="18033">MLGMVLYRILCELVKKEVYVWLTNYKKSFIDFLNDDFDFMRSGGVQNVPVNIKDEGKSFALEAYLPGIKRDDISIVIKNDYLTISYESKDGAEEQNDQYLRVERRDISFSRSFRLSGNIDQNKIKSELKNGVLLINLPKKPEVVEKTQEKKIVIE</sequence>
<dbReference type="Proteomes" id="UP000019269">
    <property type="component" value="Chromosome"/>
</dbReference>
<name>A0ABN4C2Z8_9SPIR</name>
<evidence type="ECO:0000256" key="2">
    <source>
        <dbReference type="RuleBase" id="RU003616"/>
    </source>
</evidence>
<evidence type="ECO:0000259" key="3">
    <source>
        <dbReference type="PROSITE" id="PS01031"/>
    </source>
</evidence>
<keyword evidence="4" id="KW-0346">Stress response</keyword>
<dbReference type="Pfam" id="PF00011">
    <property type="entry name" value="HSP20"/>
    <property type="match status" value="1"/>
</dbReference>
<keyword evidence="5" id="KW-1185">Reference proteome</keyword>
<evidence type="ECO:0000256" key="1">
    <source>
        <dbReference type="PROSITE-ProRule" id="PRU00285"/>
    </source>
</evidence>
<dbReference type="PROSITE" id="PS01031">
    <property type="entry name" value="SHSP"/>
    <property type="match status" value="1"/>
</dbReference>